<keyword evidence="4" id="KW-1185">Reference proteome</keyword>
<proteinExistence type="predicted"/>
<feature type="transmembrane region" description="Helical" evidence="2">
    <location>
        <begin position="20"/>
        <end position="39"/>
    </location>
</feature>
<dbReference type="AlphaFoldDB" id="A0A251T5W1"/>
<reference evidence="4" key="1">
    <citation type="journal article" date="2017" name="Nature">
        <title>The sunflower genome provides insights into oil metabolism, flowering and Asterid evolution.</title>
        <authorList>
            <person name="Badouin H."/>
            <person name="Gouzy J."/>
            <person name="Grassa C.J."/>
            <person name="Murat F."/>
            <person name="Staton S.E."/>
            <person name="Cottret L."/>
            <person name="Lelandais-Briere C."/>
            <person name="Owens G.L."/>
            <person name="Carrere S."/>
            <person name="Mayjonade B."/>
            <person name="Legrand L."/>
            <person name="Gill N."/>
            <person name="Kane N.C."/>
            <person name="Bowers J.E."/>
            <person name="Hubner S."/>
            <person name="Bellec A."/>
            <person name="Berard A."/>
            <person name="Berges H."/>
            <person name="Blanchet N."/>
            <person name="Boniface M.C."/>
            <person name="Brunel D."/>
            <person name="Catrice O."/>
            <person name="Chaidir N."/>
            <person name="Claudel C."/>
            <person name="Donnadieu C."/>
            <person name="Faraut T."/>
            <person name="Fievet G."/>
            <person name="Helmstetter N."/>
            <person name="King M."/>
            <person name="Knapp S.J."/>
            <person name="Lai Z."/>
            <person name="Le Paslier M.C."/>
            <person name="Lippi Y."/>
            <person name="Lorenzon L."/>
            <person name="Mandel J.R."/>
            <person name="Marage G."/>
            <person name="Marchand G."/>
            <person name="Marquand E."/>
            <person name="Bret-Mestries E."/>
            <person name="Morien E."/>
            <person name="Nambeesan S."/>
            <person name="Nguyen T."/>
            <person name="Pegot-Espagnet P."/>
            <person name="Pouilly N."/>
            <person name="Raftis F."/>
            <person name="Sallet E."/>
            <person name="Schiex T."/>
            <person name="Thomas J."/>
            <person name="Vandecasteele C."/>
            <person name="Vares D."/>
            <person name="Vear F."/>
            <person name="Vautrin S."/>
            <person name="Crespi M."/>
            <person name="Mangin B."/>
            <person name="Burke J.M."/>
            <person name="Salse J."/>
            <person name="Munos S."/>
            <person name="Vincourt P."/>
            <person name="Rieseberg L.H."/>
            <person name="Langlade N.B."/>
        </authorList>
    </citation>
    <scope>NUCLEOTIDE SEQUENCE [LARGE SCALE GENOMIC DNA]</scope>
    <source>
        <strain evidence="4">cv. SF193</strain>
    </source>
</reference>
<accession>A0A251T5W1</accession>
<dbReference type="InParanoid" id="A0A251T5W1"/>
<evidence type="ECO:0000313" key="4">
    <source>
        <dbReference type="Proteomes" id="UP000215914"/>
    </source>
</evidence>
<sequence length="97" mass="10647">MVFHRGKHDIYKTTSNSQSLFFLISATIAALTDLCKVYVPFSSSVTINVTTTVFRLFPTSAVTRSRSKPSPSTPEDSTPEDPPTTDSPDTGSFEDRL</sequence>
<dbReference type="Proteomes" id="UP000215914">
    <property type="component" value="Chromosome 12"/>
</dbReference>
<keyword evidence="2" id="KW-0472">Membrane</keyword>
<keyword evidence="2" id="KW-1133">Transmembrane helix</keyword>
<name>A0A251T5W1_HELAN</name>
<protein>
    <submittedName>
        <fullName evidence="3">Uncharacterized protein</fullName>
    </submittedName>
</protein>
<evidence type="ECO:0000256" key="1">
    <source>
        <dbReference type="SAM" id="MobiDB-lite"/>
    </source>
</evidence>
<feature type="region of interest" description="Disordered" evidence="1">
    <location>
        <begin position="61"/>
        <end position="97"/>
    </location>
</feature>
<organism evidence="3 4">
    <name type="scientific">Helianthus annuus</name>
    <name type="common">Common sunflower</name>
    <dbReference type="NCBI Taxonomy" id="4232"/>
    <lineage>
        <taxon>Eukaryota</taxon>
        <taxon>Viridiplantae</taxon>
        <taxon>Streptophyta</taxon>
        <taxon>Embryophyta</taxon>
        <taxon>Tracheophyta</taxon>
        <taxon>Spermatophyta</taxon>
        <taxon>Magnoliopsida</taxon>
        <taxon>eudicotyledons</taxon>
        <taxon>Gunneridae</taxon>
        <taxon>Pentapetalae</taxon>
        <taxon>asterids</taxon>
        <taxon>campanulids</taxon>
        <taxon>Asterales</taxon>
        <taxon>Asteraceae</taxon>
        <taxon>Asteroideae</taxon>
        <taxon>Heliantheae alliance</taxon>
        <taxon>Heliantheae</taxon>
        <taxon>Helianthus</taxon>
    </lineage>
</organism>
<keyword evidence="2" id="KW-0812">Transmembrane</keyword>
<gene>
    <name evidence="3" type="ORF">HannXRQ_Chr12g0381851</name>
</gene>
<evidence type="ECO:0000313" key="3">
    <source>
        <dbReference type="EMBL" id="OTG06179.1"/>
    </source>
</evidence>
<dbReference type="EMBL" id="CM007901">
    <property type="protein sequence ID" value="OTG06179.1"/>
    <property type="molecule type" value="Genomic_DNA"/>
</dbReference>
<evidence type="ECO:0000256" key="2">
    <source>
        <dbReference type="SAM" id="Phobius"/>
    </source>
</evidence>